<evidence type="ECO:0000259" key="1">
    <source>
        <dbReference type="Pfam" id="PF21787"/>
    </source>
</evidence>
<dbReference type="EMBL" id="GEZM01033921">
    <property type="protein sequence ID" value="JAV84033.1"/>
    <property type="molecule type" value="Transcribed_RNA"/>
</dbReference>
<dbReference type="AlphaFoldDB" id="A0A1Y1MEE9"/>
<accession>A0A1Y1MEE9</accession>
<protein>
    <recommendedName>
        <fullName evidence="1">Transposable element P transposase-like RNase H domain-containing protein</fullName>
    </recommendedName>
</protein>
<dbReference type="Pfam" id="PF21787">
    <property type="entry name" value="TNP-like_RNaseH_N"/>
    <property type="match status" value="1"/>
</dbReference>
<organism evidence="2">
    <name type="scientific">Photinus pyralis</name>
    <name type="common">Common eastern firefly</name>
    <name type="synonym">Lampyris pyralis</name>
    <dbReference type="NCBI Taxonomy" id="7054"/>
    <lineage>
        <taxon>Eukaryota</taxon>
        <taxon>Metazoa</taxon>
        <taxon>Ecdysozoa</taxon>
        <taxon>Arthropoda</taxon>
        <taxon>Hexapoda</taxon>
        <taxon>Insecta</taxon>
        <taxon>Pterygota</taxon>
        <taxon>Neoptera</taxon>
        <taxon>Endopterygota</taxon>
        <taxon>Coleoptera</taxon>
        <taxon>Polyphaga</taxon>
        <taxon>Elateriformia</taxon>
        <taxon>Elateroidea</taxon>
        <taxon>Lampyridae</taxon>
        <taxon>Lampyrinae</taxon>
        <taxon>Photinus</taxon>
    </lineage>
</organism>
<dbReference type="InterPro" id="IPR048365">
    <property type="entry name" value="TNP-like_RNaseH_N"/>
</dbReference>
<sequence>MIIQCCHTRCDSSSGGMFRGKVVQCKLQQSEVLRLMKFKGKSMTNMQKVTILSFDEVYLSDEICFDKQEQRIIGPCKSAQVVMARGLFSDWKQSIYFKFDQAMTKAILFEIIRKVEPYYTVVAIVCDMGASNQGLWKSFDID</sequence>
<evidence type="ECO:0000313" key="2">
    <source>
        <dbReference type="EMBL" id="JAV84033.1"/>
    </source>
</evidence>
<reference evidence="2" key="1">
    <citation type="journal article" date="2016" name="Sci. Rep.">
        <title>Molecular characterization of firefly nuptial gifts: a multi-omics approach sheds light on postcopulatory sexual selection.</title>
        <authorList>
            <person name="Al-Wathiqui N."/>
            <person name="Fallon T.R."/>
            <person name="South A."/>
            <person name="Weng J.K."/>
            <person name="Lewis S.M."/>
        </authorList>
    </citation>
    <scope>NUCLEOTIDE SEQUENCE</scope>
</reference>
<feature type="domain" description="Transposable element P transposase-like RNase H" evidence="1">
    <location>
        <begin position="29"/>
        <end position="139"/>
    </location>
</feature>
<proteinExistence type="predicted"/>
<name>A0A1Y1MEE9_PHOPY</name>